<gene>
    <name evidence="9 11" type="primary">gmk</name>
    <name evidence="11" type="ORF">NSPZN2_40428</name>
</gene>
<comment type="function">
    <text evidence="9">Essential for recycling GMP and indirectly, cGMP.</text>
</comment>
<dbReference type="PROSITE" id="PS50052">
    <property type="entry name" value="GUANYLATE_KINASE_2"/>
    <property type="match status" value="1"/>
</dbReference>
<evidence type="ECO:0000313" key="12">
    <source>
        <dbReference type="Proteomes" id="UP000675880"/>
    </source>
</evidence>
<evidence type="ECO:0000256" key="2">
    <source>
        <dbReference type="ARBA" id="ARBA00012961"/>
    </source>
</evidence>
<evidence type="ECO:0000256" key="5">
    <source>
        <dbReference type="ARBA" id="ARBA00022741"/>
    </source>
</evidence>
<evidence type="ECO:0000256" key="3">
    <source>
        <dbReference type="ARBA" id="ARBA00016296"/>
    </source>
</evidence>
<evidence type="ECO:0000313" key="11">
    <source>
        <dbReference type="EMBL" id="CAE6774031.1"/>
    </source>
</evidence>
<dbReference type="SMART" id="SM00072">
    <property type="entry name" value="GuKc"/>
    <property type="match status" value="1"/>
</dbReference>
<dbReference type="Gene3D" id="3.30.63.10">
    <property type="entry name" value="Guanylate Kinase phosphate binding domain"/>
    <property type="match status" value="1"/>
</dbReference>
<comment type="caution">
    <text evidence="11">The sequence shown here is derived from an EMBL/GenBank/DDBJ whole genome shotgun (WGS) entry which is preliminary data.</text>
</comment>
<keyword evidence="7 9" id="KW-0067">ATP-binding</keyword>
<dbReference type="CDD" id="cd00071">
    <property type="entry name" value="GMPK"/>
    <property type="match status" value="1"/>
</dbReference>
<sequence length="238" mass="27363">MSTAPVPPNEKPAQVRRGILFIISAPSGSGKTTLCKQITANVPGLWHSVSYTTRKPRPGEVNGKDYHFLDETAFRQMIDRNEFVEWAHVYGNLYGTPRKELTEKMEQGIDVLLEIDVQGARSVKKKFEDGVYIFILPPSFDTLRTRLQNRAGDSPEEIQRRLQKAKEEVWSYREYYYIVRNDDLKQSLKELESIFLAERTKTKRLNMTWLEEKFILDKEGKSGNAAQAPASKEQPNHG</sequence>
<keyword evidence="4 9" id="KW-0808">Transferase</keyword>
<evidence type="ECO:0000256" key="4">
    <source>
        <dbReference type="ARBA" id="ARBA00022679"/>
    </source>
</evidence>
<keyword evidence="6 9" id="KW-0418">Kinase</keyword>
<evidence type="ECO:0000256" key="9">
    <source>
        <dbReference type="HAMAP-Rule" id="MF_00328"/>
    </source>
</evidence>
<dbReference type="GO" id="GO:0004385">
    <property type="term" value="F:GMP kinase activity"/>
    <property type="evidence" value="ECO:0007669"/>
    <property type="project" value="UniProtKB-EC"/>
</dbReference>
<dbReference type="RefSeq" id="WP_213043245.1">
    <property type="nucleotide sequence ID" value="NZ_CAJNBJ010000017.1"/>
</dbReference>
<name>A0ABM8RVJ5_9BACT</name>
<dbReference type="HAMAP" id="MF_00328">
    <property type="entry name" value="Guanylate_kinase"/>
    <property type="match status" value="1"/>
</dbReference>
<reference evidence="11 12" key="1">
    <citation type="submission" date="2021-02" db="EMBL/GenBank/DDBJ databases">
        <authorList>
            <person name="Han P."/>
        </authorList>
    </citation>
    <scope>NUCLEOTIDE SEQUENCE [LARGE SCALE GENOMIC DNA]</scope>
    <source>
        <strain evidence="11">Candidatus Nitrospira sp. ZN2</strain>
    </source>
</reference>
<comment type="subcellular location">
    <subcellularLocation>
        <location evidence="9">Cytoplasm</location>
    </subcellularLocation>
</comment>
<dbReference type="PANTHER" id="PTHR23117">
    <property type="entry name" value="GUANYLATE KINASE-RELATED"/>
    <property type="match status" value="1"/>
</dbReference>
<dbReference type="InterPro" id="IPR008144">
    <property type="entry name" value="Guanylate_kin-like_dom"/>
</dbReference>
<evidence type="ECO:0000256" key="1">
    <source>
        <dbReference type="ARBA" id="ARBA00005790"/>
    </source>
</evidence>
<keyword evidence="9" id="KW-0963">Cytoplasm</keyword>
<dbReference type="InterPro" id="IPR027417">
    <property type="entry name" value="P-loop_NTPase"/>
</dbReference>
<evidence type="ECO:0000256" key="7">
    <source>
        <dbReference type="ARBA" id="ARBA00022840"/>
    </source>
</evidence>
<dbReference type="Gene3D" id="3.40.50.300">
    <property type="entry name" value="P-loop containing nucleotide triphosphate hydrolases"/>
    <property type="match status" value="1"/>
</dbReference>
<dbReference type="EMBL" id="CAJNBJ010000017">
    <property type="protein sequence ID" value="CAE6774031.1"/>
    <property type="molecule type" value="Genomic_DNA"/>
</dbReference>
<accession>A0ABM8RVJ5</accession>
<dbReference type="PROSITE" id="PS00856">
    <property type="entry name" value="GUANYLATE_KINASE_1"/>
    <property type="match status" value="1"/>
</dbReference>
<dbReference type="Proteomes" id="UP000675880">
    <property type="component" value="Unassembled WGS sequence"/>
</dbReference>
<feature type="binding site" evidence="9">
    <location>
        <begin position="25"/>
        <end position="32"/>
    </location>
    <ligand>
        <name>ATP</name>
        <dbReference type="ChEBI" id="CHEBI:30616"/>
    </ligand>
</feature>
<dbReference type="InterPro" id="IPR017665">
    <property type="entry name" value="Guanylate_kinase"/>
</dbReference>
<evidence type="ECO:0000259" key="10">
    <source>
        <dbReference type="PROSITE" id="PS50052"/>
    </source>
</evidence>
<evidence type="ECO:0000256" key="8">
    <source>
        <dbReference type="ARBA" id="ARBA00030128"/>
    </source>
</evidence>
<dbReference type="NCBIfam" id="TIGR03263">
    <property type="entry name" value="guanyl_kin"/>
    <property type="match status" value="1"/>
</dbReference>
<comment type="similarity">
    <text evidence="1 9">Belongs to the guanylate kinase family.</text>
</comment>
<keyword evidence="5 9" id="KW-0547">Nucleotide-binding</keyword>
<comment type="catalytic activity">
    <reaction evidence="9">
        <text>GMP + ATP = GDP + ADP</text>
        <dbReference type="Rhea" id="RHEA:20780"/>
        <dbReference type="ChEBI" id="CHEBI:30616"/>
        <dbReference type="ChEBI" id="CHEBI:58115"/>
        <dbReference type="ChEBI" id="CHEBI:58189"/>
        <dbReference type="ChEBI" id="CHEBI:456216"/>
        <dbReference type="EC" id="2.7.4.8"/>
    </reaction>
</comment>
<organism evidence="11 12">
    <name type="scientific">Nitrospira defluvii</name>
    <dbReference type="NCBI Taxonomy" id="330214"/>
    <lineage>
        <taxon>Bacteria</taxon>
        <taxon>Pseudomonadati</taxon>
        <taxon>Nitrospirota</taxon>
        <taxon>Nitrospiria</taxon>
        <taxon>Nitrospirales</taxon>
        <taxon>Nitrospiraceae</taxon>
        <taxon>Nitrospira</taxon>
    </lineage>
</organism>
<keyword evidence="12" id="KW-1185">Reference proteome</keyword>
<protein>
    <recommendedName>
        <fullName evidence="3 9">Guanylate kinase</fullName>
        <ecNumber evidence="2 9">2.7.4.8</ecNumber>
    </recommendedName>
    <alternativeName>
        <fullName evidence="8 9">GMP kinase</fullName>
    </alternativeName>
</protein>
<dbReference type="InterPro" id="IPR020590">
    <property type="entry name" value="Guanylate_kinase_CS"/>
</dbReference>
<dbReference type="EC" id="2.7.4.8" evidence="2 9"/>
<feature type="domain" description="Guanylate kinase-like" evidence="10">
    <location>
        <begin position="18"/>
        <end position="196"/>
    </location>
</feature>
<proteinExistence type="inferred from homology"/>
<dbReference type="InterPro" id="IPR008145">
    <property type="entry name" value="GK/Ca_channel_bsu"/>
</dbReference>
<dbReference type="Pfam" id="PF00625">
    <property type="entry name" value="Guanylate_kin"/>
    <property type="match status" value="1"/>
</dbReference>
<dbReference type="SUPFAM" id="SSF52540">
    <property type="entry name" value="P-loop containing nucleoside triphosphate hydrolases"/>
    <property type="match status" value="1"/>
</dbReference>
<evidence type="ECO:0000256" key="6">
    <source>
        <dbReference type="ARBA" id="ARBA00022777"/>
    </source>
</evidence>
<dbReference type="PANTHER" id="PTHR23117:SF13">
    <property type="entry name" value="GUANYLATE KINASE"/>
    <property type="match status" value="1"/>
</dbReference>